<feature type="binding site" evidence="14">
    <location>
        <position position="143"/>
    </location>
    <ligand>
        <name>L-threonine</name>
        <dbReference type="ChEBI" id="CHEBI:57926"/>
    </ligand>
</feature>
<dbReference type="Proteomes" id="UP000316598">
    <property type="component" value="Unassembled WGS sequence"/>
</dbReference>
<evidence type="ECO:0000256" key="11">
    <source>
        <dbReference type="ARBA" id="ARBA00029774"/>
    </source>
</evidence>
<keyword evidence="7 13" id="KW-0819">tRNA processing</keyword>
<keyword evidence="8 13" id="KW-0548">Nucleotidyltransferase</keyword>
<feature type="binding site" evidence="14">
    <location>
        <position position="153"/>
    </location>
    <ligand>
        <name>ATP</name>
        <dbReference type="ChEBI" id="CHEBI:30616"/>
    </ligand>
</feature>
<comment type="catalytic activity">
    <reaction evidence="12 13">
        <text>L-threonine + hydrogencarbonate + ATP = L-threonylcarbamoyladenylate + diphosphate + H2O</text>
        <dbReference type="Rhea" id="RHEA:36407"/>
        <dbReference type="ChEBI" id="CHEBI:15377"/>
        <dbReference type="ChEBI" id="CHEBI:17544"/>
        <dbReference type="ChEBI" id="CHEBI:30616"/>
        <dbReference type="ChEBI" id="CHEBI:33019"/>
        <dbReference type="ChEBI" id="CHEBI:57926"/>
        <dbReference type="ChEBI" id="CHEBI:73682"/>
        <dbReference type="EC" id="2.7.7.87"/>
    </reaction>
</comment>
<dbReference type="InterPro" id="IPR050156">
    <property type="entry name" value="TC-AMP_synthase_SUA5"/>
</dbReference>
<dbReference type="Pfam" id="PF03481">
    <property type="entry name" value="Sua5_C"/>
    <property type="match status" value="1"/>
</dbReference>
<dbReference type="GO" id="GO:0005524">
    <property type="term" value="F:ATP binding"/>
    <property type="evidence" value="ECO:0007669"/>
    <property type="project" value="UniProtKB-UniRule"/>
</dbReference>
<evidence type="ECO:0000256" key="6">
    <source>
        <dbReference type="ARBA" id="ARBA00022679"/>
    </source>
</evidence>
<dbReference type="GO" id="GO:0000049">
    <property type="term" value="F:tRNA binding"/>
    <property type="evidence" value="ECO:0007669"/>
    <property type="project" value="TreeGrafter"/>
</dbReference>
<keyword evidence="5 13" id="KW-0963">Cytoplasm</keyword>
<feature type="binding site" evidence="14">
    <location>
        <position position="123"/>
    </location>
    <ligand>
        <name>L-threonine</name>
        <dbReference type="ChEBI" id="CHEBI:57926"/>
    </ligand>
</feature>
<evidence type="ECO:0000256" key="9">
    <source>
        <dbReference type="ARBA" id="ARBA00022741"/>
    </source>
</evidence>
<name>A0A5C5WPH1_9BACT</name>
<dbReference type="PANTHER" id="PTHR17490">
    <property type="entry name" value="SUA5"/>
    <property type="match status" value="1"/>
</dbReference>
<evidence type="ECO:0000256" key="14">
    <source>
        <dbReference type="PIRSR" id="PIRSR004930-1"/>
    </source>
</evidence>
<dbReference type="RefSeq" id="WP_146513076.1">
    <property type="nucleotide sequence ID" value="NZ_SJPI01000001.1"/>
</dbReference>
<dbReference type="GO" id="GO:0008033">
    <property type="term" value="P:tRNA processing"/>
    <property type="evidence" value="ECO:0007669"/>
    <property type="project" value="UniProtKB-KW"/>
</dbReference>
<evidence type="ECO:0000256" key="3">
    <source>
        <dbReference type="ARBA" id="ARBA00012584"/>
    </source>
</evidence>
<dbReference type="Gene3D" id="3.90.870.10">
    <property type="entry name" value="DHBP synthase"/>
    <property type="match status" value="1"/>
</dbReference>
<evidence type="ECO:0000256" key="8">
    <source>
        <dbReference type="ARBA" id="ARBA00022695"/>
    </source>
</evidence>
<feature type="binding site" evidence="14">
    <location>
        <position position="145"/>
    </location>
    <ligand>
        <name>ATP</name>
        <dbReference type="ChEBI" id="CHEBI:30616"/>
    </ligand>
</feature>
<evidence type="ECO:0000256" key="4">
    <source>
        <dbReference type="ARBA" id="ARBA00015492"/>
    </source>
</evidence>
<keyword evidence="10 13" id="KW-0067">ATP-binding</keyword>
<keyword evidence="6 13" id="KW-0808">Transferase</keyword>
<reference evidence="16 17" key="1">
    <citation type="submission" date="2019-02" db="EMBL/GenBank/DDBJ databases">
        <title>Deep-cultivation of Planctomycetes and their phenomic and genomic characterization uncovers novel biology.</title>
        <authorList>
            <person name="Wiegand S."/>
            <person name="Jogler M."/>
            <person name="Boedeker C."/>
            <person name="Pinto D."/>
            <person name="Vollmers J."/>
            <person name="Rivas-Marin E."/>
            <person name="Kohn T."/>
            <person name="Peeters S.H."/>
            <person name="Heuer A."/>
            <person name="Rast P."/>
            <person name="Oberbeckmann S."/>
            <person name="Bunk B."/>
            <person name="Jeske O."/>
            <person name="Meyerdierks A."/>
            <person name="Storesund J.E."/>
            <person name="Kallscheuer N."/>
            <person name="Luecker S."/>
            <person name="Lage O.M."/>
            <person name="Pohl T."/>
            <person name="Merkel B.J."/>
            <person name="Hornburger P."/>
            <person name="Mueller R.-W."/>
            <person name="Bruemmer F."/>
            <person name="Labrenz M."/>
            <person name="Spormann A.M."/>
            <person name="Op Den Camp H."/>
            <person name="Overmann J."/>
            <person name="Amann R."/>
            <person name="Jetten M.S.M."/>
            <person name="Mascher T."/>
            <person name="Medema M.H."/>
            <person name="Devos D.P."/>
            <person name="Kaster A.-K."/>
            <person name="Ovreas L."/>
            <person name="Rohde M."/>
            <person name="Galperin M.Y."/>
            <person name="Jogler C."/>
        </authorList>
    </citation>
    <scope>NUCLEOTIDE SEQUENCE [LARGE SCALE GENOMIC DNA]</scope>
    <source>
        <strain evidence="16 17">Pla22</strain>
    </source>
</reference>
<evidence type="ECO:0000256" key="12">
    <source>
        <dbReference type="ARBA" id="ARBA00048366"/>
    </source>
</evidence>
<protein>
    <recommendedName>
        <fullName evidence="4 13">Threonylcarbamoyl-AMP synthase</fullName>
        <shortName evidence="13">TC-AMP synthase</shortName>
        <ecNumber evidence="3 13">2.7.7.87</ecNumber>
    </recommendedName>
    <alternativeName>
        <fullName evidence="11 13">L-threonylcarbamoyladenylate synthase</fullName>
    </alternativeName>
</protein>
<organism evidence="16 17">
    <name type="scientific">Rubripirellula amarantea</name>
    <dbReference type="NCBI Taxonomy" id="2527999"/>
    <lineage>
        <taxon>Bacteria</taxon>
        <taxon>Pseudomonadati</taxon>
        <taxon>Planctomycetota</taxon>
        <taxon>Planctomycetia</taxon>
        <taxon>Pirellulales</taxon>
        <taxon>Pirellulaceae</taxon>
        <taxon>Rubripirellula</taxon>
    </lineage>
</organism>
<feature type="binding site" evidence="14">
    <location>
        <position position="183"/>
    </location>
    <ligand>
        <name>L-threonine</name>
        <dbReference type="ChEBI" id="CHEBI:57926"/>
    </ligand>
</feature>
<comment type="similarity">
    <text evidence="2 13">Belongs to the SUA5 family.</text>
</comment>
<dbReference type="InterPro" id="IPR038385">
    <property type="entry name" value="Sua5/YwlC_C"/>
</dbReference>
<dbReference type="InterPro" id="IPR010923">
    <property type="entry name" value="T(6)A37_SUA5"/>
</dbReference>
<evidence type="ECO:0000259" key="15">
    <source>
        <dbReference type="PROSITE" id="PS51163"/>
    </source>
</evidence>
<comment type="function">
    <text evidence="13">Required for the formation of a threonylcarbamoyl group on adenosine at position 37 (t(6)A37) in tRNAs that read codons beginning with adenine.</text>
</comment>
<dbReference type="EMBL" id="SJPI01000001">
    <property type="protein sequence ID" value="TWT52754.1"/>
    <property type="molecule type" value="Genomic_DNA"/>
</dbReference>
<feature type="binding site" evidence="14">
    <location>
        <position position="119"/>
    </location>
    <ligand>
        <name>ATP</name>
        <dbReference type="ChEBI" id="CHEBI:30616"/>
    </ligand>
</feature>
<dbReference type="EC" id="2.7.7.87" evidence="3 13"/>
<dbReference type="InterPro" id="IPR017945">
    <property type="entry name" value="DHBP_synth_RibB-like_a/b_dom"/>
</dbReference>
<dbReference type="OrthoDB" id="9814580at2"/>
<evidence type="ECO:0000256" key="2">
    <source>
        <dbReference type="ARBA" id="ARBA00007663"/>
    </source>
</evidence>
<comment type="subcellular location">
    <subcellularLocation>
        <location evidence="1 13">Cytoplasm</location>
    </subcellularLocation>
</comment>
<dbReference type="GO" id="GO:0061710">
    <property type="term" value="F:L-threonylcarbamoyladenylate synthase"/>
    <property type="evidence" value="ECO:0007669"/>
    <property type="project" value="UniProtKB-EC"/>
</dbReference>
<evidence type="ECO:0000313" key="17">
    <source>
        <dbReference type="Proteomes" id="UP000316598"/>
    </source>
</evidence>
<proteinExistence type="inferred from homology"/>
<gene>
    <name evidence="16" type="primary">ywlC</name>
    <name evidence="16" type="ORF">Pla22_03800</name>
</gene>
<dbReference type="InterPro" id="IPR006070">
    <property type="entry name" value="Sua5-like_dom"/>
</dbReference>
<feature type="binding site" evidence="14">
    <location>
        <position position="197"/>
    </location>
    <ligand>
        <name>ATP</name>
        <dbReference type="ChEBI" id="CHEBI:30616"/>
    </ligand>
</feature>
<feature type="binding site" evidence="14">
    <location>
        <position position="60"/>
    </location>
    <ligand>
        <name>ATP</name>
        <dbReference type="ChEBI" id="CHEBI:30616"/>
    </ligand>
</feature>
<dbReference type="PROSITE" id="PS51163">
    <property type="entry name" value="YRDC"/>
    <property type="match status" value="1"/>
</dbReference>
<evidence type="ECO:0000256" key="1">
    <source>
        <dbReference type="ARBA" id="ARBA00004496"/>
    </source>
</evidence>
<evidence type="ECO:0000256" key="5">
    <source>
        <dbReference type="ARBA" id="ARBA00022490"/>
    </source>
</evidence>
<dbReference type="Pfam" id="PF01300">
    <property type="entry name" value="Sua5_yciO_yrdC"/>
    <property type="match status" value="1"/>
</dbReference>
<feature type="binding site" evidence="14">
    <location>
        <position position="56"/>
    </location>
    <ligand>
        <name>ATP</name>
        <dbReference type="ChEBI" id="CHEBI:30616"/>
    </ligand>
</feature>
<dbReference type="PANTHER" id="PTHR17490:SF16">
    <property type="entry name" value="THREONYLCARBAMOYL-AMP SYNTHASE"/>
    <property type="match status" value="1"/>
</dbReference>
<dbReference type="SUPFAM" id="SSF55821">
    <property type="entry name" value="YrdC/RibB"/>
    <property type="match status" value="1"/>
</dbReference>
<accession>A0A5C5WPH1</accession>
<feature type="binding site" evidence="14">
    <location>
        <position position="236"/>
    </location>
    <ligand>
        <name>ATP</name>
        <dbReference type="ChEBI" id="CHEBI:30616"/>
    </ligand>
</feature>
<keyword evidence="17" id="KW-1185">Reference proteome</keyword>
<dbReference type="NCBIfam" id="TIGR00057">
    <property type="entry name" value="L-threonylcarbamoyladenylate synthase"/>
    <property type="match status" value="1"/>
</dbReference>
<evidence type="ECO:0000256" key="10">
    <source>
        <dbReference type="ARBA" id="ARBA00022840"/>
    </source>
</evidence>
<dbReference type="Gene3D" id="3.40.50.11030">
    <property type="entry name" value="Threonylcarbamoyl-AMP synthase, C-terminal domain"/>
    <property type="match status" value="1"/>
</dbReference>
<dbReference type="PIRSF" id="PIRSF004930">
    <property type="entry name" value="Tln_factor_SUA5"/>
    <property type="match status" value="1"/>
</dbReference>
<sequence length="341" mass="36877">MRRNKITTPTFEAIQRAAVLLADGQLVAIPTETVYGLAANALDELAVKRIFAAKGRPATNPLIVHLADVTQLAWVTDPNLDPIVTQRINKLSQFWPGPLTLVLPRNAAVPDIVTAGLDTVAVRIPSHEVARQLIHACGFPLAAPSANRSNYVSPTLAIHVIEGLGDEVEMVLDGGPCGHGLESTIVKLDGQNVTMLRPGVITRDQIANCLGTDVLVHSHDHGNTSLLAPGMMREHYSPTTPIRFVDEIALADLPPRCGRIAFAPLATDSSDREQLLHPFIRMEVLSPTGDLSEVARELFGAIRRLDHENLDLLLVDRCEPTGVGEAIMDRLTRATAKSSRS</sequence>
<dbReference type="InterPro" id="IPR005145">
    <property type="entry name" value="Sua5_C"/>
</dbReference>
<dbReference type="FunFam" id="3.90.870.10:FF:000009">
    <property type="entry name" value="Threonylcarbamoyl-AMP synthase, putative"/>
    <property type="match status" value="1"/>
</dbReference>
<evidence type="ECO:0000256" key="13">
    <source>
        <dbReference type="PIRNR" id="PIRNR004930"/>
    </source>
</evidence>
<dbReference type="GO" id="GO:0003725">
    <property type="term" value="F:double-stranded RNA binding"/>
    <property type="evidence" value="ECO:0007669"/>
    <property type="project" value="UniProtKB-UniRule"/>
</dbReference>
<dbReference type="GO" id="GO:0006450">
    <property type="term" value="P:regulation of translational fidelity"/>
    <property type="evidence" value="ECO:0007669"/>
    <property type="project" value="TreeGrafter"/>
</dbReference>
<feature type="binding site" evidence="14">
    <location>
        <position position="33"/>
    </location>
    <ligand>
        <name>L-threonine</name>
        <dbReference type="ChEBI" id="CHEBI:57926"/>
    </ligand>
</feature>
<comment type="caution">
    <text evidence="16">The sequence shown here is derived from an EMBL/GenBank/DDBJ whole genome shotgun (WGS) entry which is preliminary data.</text>
</comment>
<feature type="domain" description="YrdC-like" evidence="15">
    <location>
        <begin position="11"/>
        <end position="201"/>
    </location>
</feature>
<dbReference type="AlphaFoldDB" id="A0A5C5WPH1"/>
<dbReference type="GO" id="GO:0005737">
    <property type="term" value="C:cytoplasm"/>
    <property type="evidence" value="ECO:0007669"/>
    <property type="project" value="UniProtKB-SubCell"/>
</dbReference>
<evidence type="ECO:0000313" key="16">
    <source>
        <dbReference type="EMBL" id="TWT52754.1"/>
    </source>
</evidence>
<keyword evidence="9 13" id="KW-0547">Nucleotide-binding</keyword>
<feature type="binding site" evidence="14">
    <location>
        <position position="65"/>
    </location>
    <ligand>
        <name>L-threonine</name>
        <dbReference type="ChEBI" id="CHEBI:57926"/>
    </ligand>
</feature>
<evidence type="ECO:0000256" key="7">
    <source>
        <dbReference type="ARBA" id="ARBA00022694"/>
    </source>
</evidence>